<dbReference type="InterPro" id="IPR036390">
    <property type="entry name" value="WH_DNA-bd_sf"/>
</dbReference>
<evidence type="ECO:0000259" key="7">
    <source>
        <dbReference type="Pfam" id="PF08100"/>
    </source>
</evidence>
<dbReference type="Proteomes" id="UP001190926">
    <property type="component" value="Unassembled WGS sequence"/>
</dbReference>
<evidence type="ECO:0000256" key="2">
    <source>
        <dbReference type="ARBA" id="ARBA00022679"/>
    </source>
</evidence>
<keyword evidence="9" id="KW-1185">Reference proteome</keyword>
<reference evidence="8 9" key="1">
    <citation type="journal article" date="2021" name="Nat. Commun.">
        <title>Incipient diploidization of the medicinal plant Perilla within 10,000 years.</title>
        <authorList>
            <person name="Zhang Y."/>
            <person name="Shen Q."/>
            <person name="Leng L."/>
            <person name="Zhang D."/>
            <person name="Chen S."/>
            <person name="Shi Y."/>
            <person name="Ning Z."/>
            <person name="Chen S."/>
        </authorList>
    </citation>
    <scope>NUCLEOTIDE SEQUENCE [LARGE SCALE GENOMIC DNA]</scope>
    <source>
        <strain evidence="9">cv. PC099</strain>
    </source>
</reference>
<keyword evidence="2" id="KW-0808">Transferase</keyword>
<protein>
    <submittedName>
        <fullName evidence="8">Uncharacterized protein</fullName>
    </submittedName>
</protein>
<dbReference type="GO" id="GO:0032259">
    <property type="term" value="P:methylation"/>
    <property type="evidence" value="ECO:0007669"/>
    <property type="project" value="UniProtKB-KW"/>
</dbReference>
<dbReference type="PIRSF" id="PIRSF005739">
    <property type="entry name" value="O-mtase"/>
    <property type="match status" value="1"/>
</dbReference>
<comment type="caution">
    <text evidence="8">The sequence shown here is derived from an EMBL/GenBank/DDBJ whole genome shotgun (WGS) entry which is preliminary data.</text>
</comment>
<accession>A0AAD4PEX2</accession>
<dbReference type="PROSITE" id="PS51683">
    <property type="entry name" value="SAM_OMT_II"/>
    <property type="match status" value="1"/>
</dbReference>
<gene>
    <name evidence="8" type="ORF">C2S53_016112</name>
</gene>
<feature type="domain" description="O-methyltransferase dimerisation" evidence="7">
    <location>
        <begin position="28"/>
        <end position="116"/>
    </location>
</feature>
<evidence type="ECO:0000256" key="3">
    <source>
        <dbReference type="ARBA" id="ARBA00022691"/>
    </source>
</evidence>
<evidence type="ECO:0000313" key="8">
    <source>
        <dbReference type="EMBL" id="KAH6836412.1"/>
    </source>
</evidence>
<comment type="similarity">
    <text evidence="4">Belongs to the class I-like SAM-binding methyltransferase superfamily. Cation-independent O-methyltransferase family. COMT subfamily.</text>
</comment>
<dbReference type="InterPro" id="IPR036388">
    <property type="entry name" value="WH-like_DNA-bd_sf"/>
</dbReference>
<name>A0AAD4PEX2_PERFH</name>
<keyword evidence="1" id="KW-0489">Methyltransferase</keyword>
<dbReference type="Gene3D" id="3.40.50.150">
    <property type="entry name" value="Vaccinia Virus protein VP39"/>
    <property type="match status" value="1"/>
</dbReference>
<dbReference type="GO" id="GO:0046983">
    <property type="term" value="F:protein dimerization activity"/>
    <property type="evidence" value="ECO:0007669"/>
    <property type="project" value="InterPro"/>
</dbReference>
<dbReference type="GO" id="GO:0008757">
    <property type="term" value="F:S-adenosylmethionine-dependent methyltransferase activity"/>
    <property type="evidence" value="ECO:0007669"/>
    <property type="project" value="UniProtKB-ARBA"/>
</dbReference>
<evidence type="ECO:0000259" key="6">
    <source>
        <dbReference type="Pfam" id="PF00891"/>
    </source>
</evidence>
<feature type="domain" description="O-methyltransferase C-terminal" evidence="6">
    <location>
        <begin position="138"/>
        <end position="347"/>
    </location>
</feature>
<proteinExistence type="inferred from homology"/>
<dbReference type="SUPFAM" id="SSF46785">
    <property type="entry name" value="Winged helix' DNA-binding domain"/>
    <property type="match status" value="1"/>
</dbReference>
<dbReference type="Pfam" id="PF08100">
    <property type="entry name" value="Dimerisation"/>
    <property type="match status" value="1"/>
</dbReference>
<dbReference type="CDD" id="cd02440">
    <property type="entry name" value="AdoMet_MTases"/>
    <property type="match status" value="1"/>
</dbReference>
<sequence length="366" mass="40722">MALQNGDTSYPNGELSTEQLLQAQAHVWNHTFAFINSMSLKCAIQLGIPDIIHKHGEPMSLSQLVESIPADKAKSQSIHRLMRVLVHSNFFIEDGGSDDHEETRYWLTPASRLLLKEAPLSVAPLVLLVLDPMLTKPWHHMSEWLANECHPTQFEAAHGLAFWERAAHEPSMGSLFDEAMCSDSRLVARVLVRDYKHVLDGIESLVDIGGGTGTMARAIVDALPGMKCIVVDLPHVVAGLKSTDNLSFVGGDMFETIPPADAVLLKWIMHDWDDESCLKILKRCKDAVTSNGTRGKVMIIDVVVDINKEDDEVVGDQLYFDMAMMSYFNGKERSEKEWAKLLSDAGFTSYKITPAFGVRSLIEVYP</sequence>
<dbReference type="InterPro" id="IPR016461">
    <property type="entry name" value="COMT-like"/>
</dbReference>
<evidence type="ECO:0000256" key="5">
    <source>
        <dbReference type="PIRSR" id="PIRSR005739-1"/>
    </source>
</evidence>
<dbReference type="InterPro" id="IPR012967">
    <property type="entry name" value="COMT_dimerisation"/>
</dbReference>
<keyword evidence="3" id="KW-0949">S-adenosyl-L-methionine</keyword>
<dbReference type="AlphaFoldDB" id="A0AAD4PEX2"/>
<feature type="active site" description="Proton acceptor" evidence="5">
    <location>
        <position position="270"/>
    </location>
</feature>
<dbReference type="PANTHER" id="PTHR11746">
    <property type="entry name" value="O-METHYLTRANSFERASE"/>
    <property type="match status" value="1"/>
</dbReference>
<dbReference type="SUPFAM" id="SSF53335">
    <property type="entry name" value="S-adenosyl-L-methionine-dependent methyltransferases"/>
    <property type="match status" value="1"/>
</dbReference>
<dbReference type="InterPro" id="IPR001077">
    <property type="entry name" value="COMT_C"/>
</dbReference>
<dbReference type="Pfam" id="PF00891">
    <property type="entry name" value="Methyltransf_2"/>
    <property type="match status" value="1"/>
</dbReference>
<dbReference type="FunFam" id="1.10.10.10:FF:000213">
    <property type="entry name" value="Coniferyl alcohol 9-O-methyltransferase"/>
    <property type="match status" value="1"/>
</dbReference>
<evidence type="ECO:0000313" key="9">
    <source>
        <dbReference type="Proteomes" id="UP001190926"/>
    </source>
</evidence>
<evidence type="ECO:0000256" key="1">
    <source>
        <dbReference type="ARBA" id="ARBA00022603"/>
    </source>
</evidence>
<dbReference type="FunFam" id="3.40.50.150:FF:000057">
    <property type="entry name" value="O-methyltransferase ZRP4"/>
    <property type="match status" value="1"/>
</dbReference>
<organism evidence="8 9">
    <name type="scientific">Perilla frutescens var. hirtella</name>
    <name type="common">Perilla citriodora</name>
    <name type="synonym">Perilla setoyensis</name>
    <dbReference type="NCBI Taxonomy" id="608512"/>
    <lineage>
        <taxon>Eukaryota</taxon>
        <taxon>Viridiplantae</taxon>
        <taxon>Streptophyta</taxon>
        <taxon>Embryophyta</taxon>
        <taxon>Tracheophyta</taxon>
        <taxon>Spermatophyta</taxon>
        <taxon>Magnoliopsida</taxon>
        <taxon>eudicotyledons</taxon>
        <taxon>Gunneridae</taxon>
        <taxon>Pentapetalae</taxon>
        <taxon>asterids</taxon>
        <taxon>lamiids</taxon>
        <taxon>Lamiales</taxon>
        <taxon>Lamiaceae</taxon>
        <taxon>Nepetoideae</taxon>
        <taxon>Elsholtzieae</taxon>
        <taxon>Perilla</taxon>
    </lineage>
</organism>
<dbReference type="EMBL" id="SDAM02000020">
    <property type="protein sequence ID" value="KAH6836412.1"/>
    <property type="molecule type" value="Genomic_DNA"/>
</dbReference>
<dbReference type="InterPro" id="IPR029063">
    <property type="entry name" value="SAM-dependent_MTases_sf"/>
</dbReference>
<evidence type="ECO:0000256" key="4">
    <source>
        <dbReference type="ARBA" id="ARBA00034481"/>
    </source>
</evidence>
<dbReference type="Gene3D" id="1.10.10.10">
    <property type="entry name" value="Winged helix-like DNA-binding domain superfamily/Winged helix DNA-binding domain"/>
    <property type="match status" value="1"/>
</dbReference>
<dbReference type="GO" id="GO:0008171">
    <property type="term" value="F:O-methyltransferase activity"/>
    <property type="evidence" value="ECO:0007669"/>
    <property type="project" value="InterPro"/>
</dbReference>